<dbReference type="EMBL" id="DF238783">
    <property type="protein sequence ID" value="GAC94308.1"/>
    <property type="molecule type" value="Genomic_DNA"/>
</dbReference>
<name>R9NZL4_PSEHS</name>
<dbReference type="AlphaFoldDB" id="R9NZL4"/>
<gene>
    <name evidence="2" type="ORF">PHSY_001879</name>
</gene>
<evidence type="ECO:0000313" key="2">
    <source>
        <dbReference type="EMBL" id="GAC94308.1"/>
    </source>
</evidence>
<sequence length="233" mass="25121">MSTARLSANASALAFASSARSYSSLSSRVARSTNTRTAFQNASLLASARTSTSTSNSTSHSLSFGVNTRLFTTAMTAAGKFAFSSTLLDRSRSETSPHSQPRCSTEAQSGHTKGIVPPSASRRDGSTAFRLIRQQPTVSHSASQPHMRSSARLLLCMRKGPPAGEGLTVQARPSSVPRAELYFCWLAQHSIWCLFRACCLARAGIAKKRDENKCFAVRPPLFCFDPGFVTKFS</sequence>
<dbReference type="HOGENOM" id="CLU_1190334_0_0_1"/>
<keyword evidence="3" id="KW-1185">Reference proteome</keyword>
<protein>
    <submittedName>
        <fullName evidence="2">Uncharacterized protein</fullName>
    </submittedName>
</protein>
<dbReference type="Proteomes" id="UP000014071">
    <property type="component" value="Unassembled WGS sequence"/>
</dbReference>
<reference evidence="3" key="1">
    <citation type="journal article" date="2013" name="Genome Announc.">
        <title>Draft genome sequence of the basidiomycetous yeast-like fungus Pseudozyma hubeiensis SY62, which produces an abundant amount of the biosurfactant mannosylerythritol lipids.</title>
        <authorList>
            <person name="Konishi M."/>
            <person name="Hatada Y."/>
            <person name="Horiuchi J."/>
        </authorList>
    </citation>
    <scope>NUCLEOTIDE SEQUENCE [LARGE SCALE GENOMIC DNA]</scope>
    <source>
        <strain evidence="3">SY62</strain>
    </source>
</reference>
<evidence type="ECO:0000256" key="1">
    <source>
        <dbReference type="SAM" id="MobiDB-lite"/>
    </source>
</evidence>
<feature type="compositionally biased region" description="Polar residues" evidence="1">
    <location>
        <begin position="96"/>
        <end position="111"/>
    </location>
</feature>
<feature type="region of interest" description="Disordered" evidence="1">
    <location>
        <begin position="91"/>
        <end position="125"/>
    </location>
</feature>
<organism evidence="2 3">
    <name type="scientific">Pseudozyma hubeiensis (strain SY62)</name>
    <name type="common">Yeast</name>
    <dbReference type="NCBI Taxonomy" id="1305764"/>
    <lineage>
        <taxon>Eukaryota</taxon>
        <taxon>Fungi</taxon>
        <taxon>Dikarya</taxon>
        <taxon>Basidiomycota</taxon>
        <taxon>Ustilaginomycotina</taxon>
        <taxon>Ustilaginomycetes</taxon>
        <taxon>Ustilaginales</taxon>
        <taxon>Ustilaginaceae</taxon>
        <taxon>Pseudozyma</taxon>
    </lineage>
</organism>
<evidence type="ECO:0000313" key="3">
    <source>
        <dbReference type="Proteomes" id="UP000014071"/>
    </source>
</evidence>
<dbReference type="GeneID" id="24107174"/>
<dbReference type="RefSeq" id="XP_012187895.1">
    <property type="nucleotide sequence ID" value="XM_012332505.1"/>
</dbReference>
<proteinExistence type="predicted"/>
<accession>R9NZL4</accession>